<dbReference type="PANTHER" id="PTHR33711:SF9">
    <property type="entry name" value="PROTOCATECHUATE 3,4-DIOXYGENASE ALPHA CHAIN"/>
    <property type="match status" value="1"/>
</dbReference>
<gene>
    <name evidence="1" type="primary">pcaG</name>
    <name evidence="1" type="ORF">GCM10010315_11910</name>
</gene>
<dbReference type="PANTHER" id="PTHR33711">
    <property type="entry name" value="DIOXYGENASE, PUTATIVE (AFU_ORTHOLOGUE AFUA_2G02910)-RELATED"/>
    <property type="match status" value="1"/>
</dbReference>
<evidence type="ECO:0000313" key="1">
    <source>
        <dbReference type="EMBL" id="GAA2711003.1"/>
    </source>
</evidence>
<dbReference type="InterPro" id="IPR050770">
    <property type="entry name" value="Intradiol_RC_Dioxygenase"/>
</dbReference>
<dbReference type="SUPFAM" id="SSF49482">
    <property type="entry name" value="Aromatic compound dioxygenase"/>
    <property type="match status" value="1"/>
</dbReference>
<comment type="caution">
    <text evidence="1">The sequence shown here is derived from an EMBL/GenBank/DDBJ whole genome shotgun (WGS) entry which is preliminary data.</text>
</comment>
<proteinExistence type="predicted"/>
<dbReference type="RefSeq" id="WP_344433686.1">
    <property type="nucleotide sequence ID" value="NZ_BAAASL010000004.1"/>
</dbReference>
<accession>A0ABN3TLN1</accession>
<dbReference type="InterPro" id="IPR015889">
    <property type="entry name" value="Intradiol_dOase_core"/>
</dbReference>
<evidence type="ECO:0000313" key="2">
    <source>
        <dbReference type="Proteomes" id="UP001500886"/>
    </source>
</evidence>
<name>A0ABN3TLN1_9ACTN</name>
<keyword evidence="2" id="KW-1185">Reference proteome</keyword>
<protein>
    <submittedName>
        <fullName evidence="1">Protocatechuate 3,4-dioxygenase subunit alpha</fullName>
    </submittedName>
</protein>
<organism evidence="1 2">
    <name type="scientific">Streptomyces luteosporeus</name>
    <dbReference type="NCBI Taxonomy" id="173856"/>
    <lineage>
        <taxon>Bacteria</taxon>
        <taxon>Bacillati</taxon>
        <taxon>Actinomycetota</taxon>
        <taxon>Actinomycetes</taxon>
        <taxon>Kitasatosporales</taxon>
        <taxon>Streptomycetaceae</taxon>
        <taxon>Streptomyces</taxon>
    </lineage>
</organism>
<dbReference type="Proteomes" id="UP001500886">
    <property type="component" value="Unassembled WGS sequence"/>
</dbReference>
<sequence>MSLPVTPGQTVGPFFTLGLALPARPGALVVHGHVYDADGAPVPDALLEFWQTGPGLVRAATGPDGHYEARTALPGDRPYAAVCLFARGMPGHLFTRAYFGVPDGDALLAGLPAGRRATLLAVREAADRFRFDVRLGGAAETVFLRPAPGP</sequence>
<reference evidence="1 2" key="1">
    <citation type="journal article" date="2019" name="Int. J. Syst. Evol. Microbiol.">
        <title>The Global Catalogue of Microorganisms (GCM) 10K type strain sequencing project: providing services to taxonomists for standard genome sequencing and annotation.</title>
        <authorList>
            <consortium name="The Broad Institute Genomics Platform"/>
            <consortium name="The Broad Institute Genome Sequencing Center for Infectious Disease"/>
            <person name="Wu L."/>
            <person name="Ma J."/>
        </authorList>
    </citation>
    <scope>NUCLEOTIDE SEQUENCE [LARGE SCALE GENOMIC DNA]</scope>
    <source>
        <strain evidence="1 2">JCM 4542</strain>
    </source>
</reference>
<dbReference type="Gene3D" id="2.60.130.10">
    <property type="entry name" value="Aromatic compound dioxygenase"/>
    <property type="match status" value="2"/>
</dbReference>
<dbReference type="EMBL" id="BAAASL010000004">
    <property type="protein sequence ID" value="GAA2711003.1"/>
    <property type="molecule type" value="Genomic_DNA"/>
</dbReference>